<accession>A0A7W6AJT0</accession>
<comment type="caution">
    <text evidence="1">The sequence shown here is derived from an EMBL/GenBank/DDBJ whole genome shotgun (WGS) entry which is preliminary data.</text>
</comment>
<protein>
    <submittedName>
        <fullName evidence="1">Uncharacterized protein</fullName>
    </submittedName>
</protein>
<evidence type="ECO:0000313" key="1">
    <source>
        <dbReference type="EMBL" id="MBB3904690.1"/>
    </source>
</evidence>
<dbReference type="Proteomes" id="UP000517759">
    <property type="component" value="Unassembled WGS sequence"/>
</dbReference>
<sequence>MTVRLEIWQGMHHVLELDGAHIESSRRALDRVGTFPRRAFCR</sequence>
<organism evidence="1 2">
    <name type="scientific">Methylobacterium brachythecii</name>
    <dbReference type="NCBI Taxonomy" id="1176177"/>
    <lineage>
        <taxon>Bacteria</taxon>
        <taxon>Pseudomonadati</taxon>
        <taxon>Pseudomonadota</taxon>
        <taxon>Alphaproteobacteria</taxon>
        <taxon>Hyphomicrobiales</taxon>
        <taxon>Methylobacteriaceae</taxon>
        <taxon>Methylobacterium</taxon>
    </lineage>
</organism>
<evidence type="ECO:0000313" key="2">
    <source>
        <dbReference type="Proteomes" id="UP000517759"/>
    </source>
</evidence>
<dbReference type="AlphaFoldDB" id="A0A7W6AJT0"/>
<name>A0A7W6AJT0_9HYPH</name>
<dbReference type="EMBL" id="JACIDN010000008">
    <property type="protein sequence ID" value="MBB3904690.1"/>
    <property type="molecule type" value="Genomic_DNA"/>
</dbReference>
<gene>
    <name evidence="1" type="ORF">GGR33_004213</name>
</gene>
<reference evidence="1 2" key="1">
    <citation type="submission" date="2020-08" db="EMBL/GenBank/DDBJ databases">
        <title>Genomic Encyclopedia of Type Strains, Phase IV (KMG-IV): sequencing the most valuable type-strain genomes for metagenomic binning, comparative biology and taxonomic classification.</title>
        <authorList>
            <person name="Goeker M."/>
        </authorList>
    </citation>
    <scope>NUCLEOTIDE SEQUENCE [LARGE SCALE GENOMIC DNA]</scope>
    <source>
        <strain evidence="1 2">DSM 24105</strain>
    </source>
</reference>
<dbReference type="RefSeq" id="WP_281381193.1">
    <property type="nucleotide sequence ID" value="NZ_BSPG01000054.1"/>
</dbReference>
<proteinExistence type="predicted"/>